<dbReference type="PANTHER" id="PTHR24148:SF73">
    <property type="entry name" value="HET DOMAIN PROTEIN (AFU_ORTHOLOGUE AFUA_8G01020)"/>
    <property type="match status" value="1"/>
</dbReference>
<dbReference type="EMBL" id="MU865935">
    <property type="protein sequence ID" value="KAK4449820.1"/>
    <property type="molecule type" value="Genomic_DNA"/>
</dbReference>
<dbReference type="AlphaFoldDB" id="A0AAV9GPD7"/>
<gene>
    <name evidence="3" type="ORF">QBC34DRAFT_425214</name>
</gene>
<accession>A0AAV9GPD7</accession>
<dbReference type="InterPro" id="IPR052895">
    <property type="entry name" value="HetReg/Transcr_Mod"/>
</dbReference>
<evidence type="ECO:0000259" key="2">
    <source>
        <dbReference type="Pfam" id="PF06985"/>
    </source>
</evidence>
<sequence length="505" mass="57113">MRDVTRDFRVWADAICINQEDVTERNQQVSIMGRIYAAATHTIIYLWTSTMSTPRAFLDRDWFRRIWVFQEFVLSRDPWIQLGRSRIRWDRFFKDVSDSGKEDKWTWGNSYIESPGLDILQDMERTRSDVHSRSLLQLLQARRGMGAQDPRDITFAHLGIASTPKSPSSLHSGYPAVDYTRSLFEYLGAPGNTDLSPYIPSWVTDWRLPPSSHPRPTSGRQTPLDVRSNIKYPNVIQTELSAFLATAGYLLDTVKARGPVAAAESLVPPRQRRDYHENLAKLVEALHPPTAYSDRLNLPRSLGEVCFNVERSHAKHFDTFLKECLAWLETLPVKKSRHYFDGSDAALDGRRLVLTSSGYFAAVLPETQEGDICVSMAPFHGPLILRQTTIDLGLDRGDGHRPKSRSGHQQTTLKRFTRTPLRPFRQETPAAGTDNGQKTLPHVGGGFGMGMGMGFGPSIPSKRRKRPVEPADILHCKVVGKCRMHGFEPWADESSIMSRARDDLP</sequence>
<dbReference type="InterPro" id="IPR010730">
    <property type="entry name" value="HET"/>
</dbReference>
<protein>
    <recommendedName>
        <fullName evidence="2">Heterokaryon incompatibility domain-containing protein</fullName>
    </recommendedName>
</protein>
<dbReference type="PANTHER" id="PTHR24148">
    <property type="entry name" value="ANKYRIN REPEAT DOMAIN-CONTAINING PROTEIN 39 HOMOLOG-RELATED"/>
    <property type="match status" value="1"/>
</dbReference>
<evidence type="ECO:0000256" key="1">
    <source>
        <dbReference type="SAM" id="MobiDB-lite"/>
    </source>
</evidence>
<organism evidence="3 4">
    <name type="scientific">Podospora aff. communis PSN243</name>
    <dbReference type="NCBI Taxonomy" id="3040156"/>
    <lineage>
        <taxon>Eukaryota</taxon>
        <taxon>Fungi</taxon>
        <taxon>Dikarya</taxon>
        <taxon>Ascomycota</taxon>
        <taxon>Pezizomycotina</taxon>
        <taxon>Sordariomycetes</taxon>
        <taxon>Sordariomycetidae</taxon>
        <taxon>Sordariales</taxon>
        <taxon>Podosporaceae</taxon>
        <taxon>Podospora</taxon>
    </lineage>
</organism>
<evidence type="ECO:0000313" key="3">
    <source>
        <dbReference type="EMBL" id="KAK4449820.1"/>
    </source>
</evidence>
<reference evidence="3" key="1">
    <citation type="journal article" date="2023" name="Mol. Phylogenet. Evol.">
        <title>Genome-scale phylogeny and comparative genomics of the fungal order Sordariales.</title>
        <authorList>
            <person name="Hensen N."/>
            <person name="Bonometti L."/>
            <person name="Westerberg I."/>
            <person name="Brannstrom I.O."/>
            <person name="Guillou S."/>
            <person name="Cros-Aarteil S."/>
            <person name="Calhoun S."/>
            <person name="Haridas S."/>
            <person name="Kuo A."/>
            <person name="Mondo S."/>
            <person name="Pangilinan J."/>
            <person name="Riley R."/>
            <person name="LaButti K."/>
            <person name="Andreopoulos B."/>
            <person name="Lipzen A."/>
            <person name="Chen C."/>
            <person name="Yan M."/>
            <person name="Daum C."/>
            <person name="Ng V."/>
            <person name="Clum A."/>
            <person name="Steindorff A."/>
            <person name="Ohm R.A."/>
            <person name="Martin F."/>
            <person name="Silar P."/>
            <person name="Natvig D.O."/>
            <person name="Lalanne C."/>
            <person name="Gautier V."/>
            <person name="Ament-Velasquez S.L."/>
            <person name="Kruys A."/>
            <person name="Hutchinson M.I."/>
            <person name="Powell A.J."/>
            <person name="Barry K."/>
            <person name="Miller A.N."/>
            <person name="Grigoriev I.V."/>
            <person name="Debuchy R."/>
            <person name="Gladieux P."/>
            <person name="Hiltunen Thoren M."/>
            <person name="Johannesson H."/>
        </authorList>
    </citation>
    <scope>NUCLEOTIDE SEQUENCE</scope>
    <source>
        <strain evidence="3">PSN243</strain>
    </source>
</reference>
<dbReference type="Proteomes" id="UP001321760">
    <property type="component" value="Unassembled WGS sequence"/>
</dbReference>
<comment type="caution">
    <text evidence="3">The sequence shown here is derived from an EMBL/GenBank/DDBJ whole genome shotgun (WGS) entry which is preliminary data.</text>
</comment>
<reference evidence="3" key="2">
    <citation type="submission" date="2023-05" db="EMBL/GenBank/DDBJ databases">
        <authorList>
            <consortium name="Lawrence Berkeley National Laboratory"/>
            <person name="Steindorff A."/>
            <person name="Hensen N."/>
            <person name="Bonometti L."/>
            <person name="Westerberg I."/>
            <person name="Brannstrom I.O."/>
            <person name="Guillou S."/>
            <person name="Cros-Aarteil S."/>
            <person name="Calhoun S."/>
            <person name="Haridas S."/>
            <person name="Kuo A."/>
            <person name="Mondo S."/>
            <person name="Pangilinan J."/>
            <person name="Riley R."/>
            <person name="Labutti K."/>
            <person name="Andreopoulos B."/>
            <person name="Lipzen A."/>
            <person name="Chen C."/>
            <person name="Yanf M."/>
            <person name="Daum C."/>
            <person name="Ng V."/>
            <person name="Clum A."/>
            <person name="Ohm R."/>
            <person name="Martin F."/>
            <person name="Silar P."/>
            <person name="Natvig D."/>
            <person name="Lalanne C."/>
            <person name="Gautier V."/>
            <person name="Ament-Velasquez S.L."/>
            <person name="Kruys A."/>
            <person name="Hutchinson M.I."/>
            <person name="Powell A.J."/>
            <person name="Barry K."/>
            <person name="Miller A.N."/>
            <person name="Grigoriev I.V."/>
            <person name="Debuchy R."/>
            <person name="Gladieux P."/>
            <person name="Thoren M.H."/>
            <person name="Johannesson H."/>
        </authorList>
    </citation>
    <scope>NUCLEOTIDE SEQUENCE</scope>
    <source>
        <strain evidence="3">PSN243</strain>
    </source>
</reference>
<name>A0AAV9GPD7_9PEZI</name>
<feature type="domain" description="Heterokaryon incompatibility" evidence="2">
    <location>
        <begin position="9"/>
        <end position="49"/>
    </location>
</feature>
<evidence type="ECO:0000313" key="4">
    <source>
        <dbReference type="Proteomes" id="UP001321760"/>
    </source>
</evidence>
<dbReference type="Pfam" id="PF06985">
    <property type="entry name" value="HET"/>
    <property type="match status" value="1"/>
</dbReference>
<keyword evidence="4" id="KW-1185">Reference proteome</keyword>
<feature type="region of interest" description="Disordered" evidence="1">
    <location>
        <begin position="397"/>
        <end position="439"/>
    </location>
</feature>
<proteinExistence type="predicted"/>